<accession>A0A2P2QZ73</accession>
<evidence type="ECO:0000256" key="1">
    <source>
        <dbReference type="SAM" id="Phobius"/>
    </source>
</evidence>
<reference evidence="2" key="1">
    <citation type="submission" date="2018-02" db="EMBL/GenBank/DDBJ databases">
        <title>Rhizophora mucronata_Transcriptome.</title>
        <authorList>
            <person name="Meera S.P."/>
            <person name="Sreeshan A."/>
            <person name="Augustine A."/>
        </authorList>
    </citation>
    <scope>NUCLEOTIDE SEQUENCE</scope>
    <source>
        <tissue evidence="2">Leaf</tissue>
    </source>
</reference>
<organism evidence="2">
    <name type="scientific">Rhizophora mucronata</name>
    <name type="common">Asiatic mangrove</name>
    <dbReference type="NCBI Taxonomy" id="61149"/>
    <lineage>
        <taxon>Eukaryota</taxon>
        <taxon>Viridiplantae</taxon>
        <taxon>Streptophyta</taxon>
        <taxon>Embryophyta</taxon>
        <taxon>Tracheophyta</taxon>
        <taxon>Spermatophyta</taxon>
        <taxon>Magnoliopsida</taxon>
        <taxon>eudicotyledons</taxon>
        <taxon>Gunneridae</taxon>
        <taxon>Pentapetalae</taxon>
        <taxon>rosids</taxon>
        <taxon>fabids</taxon>
        <taxon>Malpighiales</taxon>
        <taxon>Rhizophoraceae</taxon>
        <taxon>Rhizophora</taxon>
    </lineage>
</organism>
<name>A0A2P2QZ73_RHIMU</name>
<feature type="transmembrane region" description="Helical" evidence="1">
    <location>
        <begin position="20"/>
        <end position="43"/>
    </location>
</feature>
<evidence type="ECO:0000313" key="2">
    <source>
        <dbReference type="EMBL" id="MBX72174.1"/>
    </source>
</evidence>
<protein>
    <submittedName>
        <fullName evidence="2">Uncharacterized protein</fullName>
    </submittedName>
</protein>
<dbReference type="EMBL" id="GGEC01091690">
    <property type="protein sequence ID" value="MBX72174.1"/>
    <property type="molecule type" value="Transcribed_RNA"/>
</dbReference>
<dbReference type="AlphaFoldDB" id="A0A2P2QZ73"/>
<proteinExistence type="predicted"/>
<feature type="transmembrane region" description="Helical" evidence="1">
    <location>
        <begin position="49"/>
        <end position="68"/>
    </location>
</feature>
<keyword evidence="1" id="KW-1133">Transmembrane helix</keyword>
<sequence>MINVAALILLKGHWVDMKSIIRSFLPFSVVLCLGILCVGWPFIVGMFSFALLLIGWFLLATYCIKDLLEC</sequence>
<keyword evidence="1" id="KW-0472">Membrane</keyword>
<keyword evidence="1" id="KW-0812">Transmembrane</keyword>